<dbReference type="Proteomes" id="UP001283361">
    <property type="component" value="Unassembled WGS sequence"/>
</dbReference>
<dbReference type="Pfam" id="PF00059">
    <property type="entry name" value="Lectin_C"/>
    <property type="match status" value="1"/>
</dbReference>
<dbReference type="EMBL" id="JAWDGP010006071">
    <property type="protein sequence ID" value="KAK3747880.1"/>
    <property type="molecule type" value="Genomic_DNA"/>
</dbReference>
<dbReference type="SUPFAM" id="SSF56436">
    <property type="entry name" value="C-type lectin-like"/>
    <property type="match status" value="1"/>
</dbReference>
<protein>
    <recommendedName>
        <fullName evidence="1">C-type lectin domain-containing protein</fullName>
    </recommendedName>
</protein>
<dbReference type="InterPro" id="IPR016186">
    <property type="entry name" value="C-type_lectin-like/link_sf"/>
</dbReference>
<dbReference type="SMART" id="SM00034">
    <property type="entry name" value="CLECT"/>
    <property type="match status" value="1"/>
</dbReference>
<evidence type="ECO:0000259" key="1">
    <source>
        <dbReference type="PROSITE" id="PS50041"/>
    </source>
</evidence>
<comment type="caution">
    <text evidence="2">The sequence shown here is derived from an EMBL/GenBank/DDBJ whole genome shotgun (WGS) entry which is preliminary data.</text>
</comment>
<keyword evidence="3" id="KW-1185">Reference proteome</keyword>
<organism evidence="2 3">
    <name type="scientific">Elysia crispata</name>
    <name type="common">lettuce slug</name>
    <dbReference type="NCBI Taxonomy" id="231223"/>
    <lineage>
        <taxon>Eukaryota</taxon>
        <taxon>Metazoa</taxon>
        <taxon>Spiralia</taxon>
        <taxon>Lophotrochozoa</taxon>
        <taxon>Mollusca</taxon>
        <taxon>Gastropoda</taxon>
        <taxon>Heterobranchia</taxon>
        <taxon>Euthyneura</taxon>
        <taxon>Panpulmonata</taxon>
        <taxon>Sacoglossa</taxon>
        <taxon>Placobranchoidea</taxon>
        <taxon>Plakobranchidae</taxon>
        <taxon>Elysia</taxon>
    </lineage>
</organism>
<dbReference type="AlphaFoldDB" id="A0AAE0YJ89"/>
<evidence type="ECO:0000313" key="2">
    <source>
        <dbReference type="EMBL" id="KAK3747880.1"/>
    </source>
</evidence>
<reference evidence="2" key="1">
    <citation type="journal article" date="2023" name="G3 (Bethesda)">
        <title>A reference genome for the long-term kleptoplast-retaining sea slug Elysia crispata morphotype clarki.</title>
        <authorList>
            <person name="Eastman K.E."/>
            <person name="Pendleton A.L."/>
            <person name="Shaikh M.A."/>
            <person name="Suttiyut T."/>
            <person name="Ogas R."/>
            <person name="Tomko P."/>
            <person name="Gavelis G."/>
            <person name="Widhalm J.R."/>
            <person name="Wisecaver J.H."/>
        </authorList>
    </citation>
    <scope>NUCLEOTIDE SEQUENCE</scope>
    <source>
        <strain evidence="2">ECLA1</strain>
    </source>
</reference>
<gene>
    <name evidence="2" type="ORF">RRG08_007737</name>
</gene>
<dbReference type="InterPro" id="IPR016187">
    <property type="entry name" value="CTDL_fold"/>
</dbReference>
<accession>A0AAE0YJ89</accession>
<dbReference type="InterPro" id="IPR050801">
    <property type="entry name" value="Ca-Dep_Lectins_ImmuneDev"/>
</dbReference>
<sequence>MNQSTEGKSSSNNLYQRSRHTIEFSNTFAYFIFHPPSTTPPPLPPAFDAGSSGKKPCPPDAVKIVGDYYFRVYRDICFLFITYDHAVYDSALRKCQQHGGTLAMPKTKDINDYLVLNMVLMGHTEPMWIGMHDQDEEGTMMWEDGEKVAWDNFDWGTHGLFGDSEDCVALDPGDEEWHDYTCASPWIPGFTTSHLKPFICQYQYPKDLSG</sequence>
<proteinExistence type="predicted"/>
<evidence type="ECO:0000313" key="3">
    <source>
        <dbReference type="Proteomes" id="UP001283361"/>
    </source>
</evidence>
<dbReference type="InterPro" id="IPR001304">
    <property type="entry name" value="C-type_lectin-like"/>
</dbReference>
<feature type="domain" description="C-type lectin" evidence="1">
    <location>
        <begin position="73"/>
        <end position="182"/>
    </location>
</feature>
<dbReference type="CDD" id="cd00037">
    <property type="entry name" value="CLECT"/>
    <property type="match status" value="1"/>
</dbReference>
<name>A0AAE0YJ89_9GAST</name>
<dbReference type="PANTHER" id="PTHR22801:SF63">
    <property type="entry name" value="C-TYPE LECTIN DOMAIN-CONTAINING PROTEIN"/>
    <property type="match status" value="1"/>
</dbReference>
<dbReference type="PROSITE" id="PS50041">
    <property type="entry name" value="C_TYPE_LECTIN_2"/>
    <property type="match status" value="1"/>
</dbReference>
<dbReference type="Gene3D" id="3.10.100.10">
    <property type="entry name" value="Mannose-Binding Protein A, subunit A"/>
    <property type="match status" value="1"/>
</dbReference>
<dbReference type="PANTHER" id="PTHR22801">
    <property type="entry name" value="LITHOSTATHINE"/>
    <property type="match status" value="1"/>
</dbReference>